<dbReference type="PANTHER" id="PTHR31977:SF1">
    <property type="entry name" value="UPF0696 PROTEIN C11ORF68"/>
    <property type="match status" value="1"/>
</dbReference>
<dbReference type="SUPFAM" id="SSF55418">
    <property type="entry name" value="eIF4e-like"/>
    <property type="match status" value="1"/>
</dbReference>
<feature type="compositionally biased region" description="Basic residues" evidence="2">
    <location>
        <begin position="363"/>
        <end position="373"/>
    </location>
</feature>
<dbReference type="PANTHER" id="PTHR31977">
    <property type="entry name" value="UPF0696 PROTEIN C11ORF68"/>
    <property type="match status" value="1"/>
</dbReference>
<evidence type="ECO:0000313" key="4">
    <source>
        <dbReference type="Proteomes" id="UP000789390"/>
    </source>
</evidence>
<accession>A0A8J2RZQ5</accession>
<comment type="caution">
    <text evidence="3">The sequence shown here is derived from an EMBL/GenBank/DDBJ whole genome shotgun (WGS) entry which is preliminary data.</text>
</comment>
<feature type="region of interest" description="Disordered" evidence="2">
    <location>
        <begin position="354"/>
        <end position="379"/>
    </location>
</feature>
<dbReference type="InterPro" id="IPR023398">
    <property type="entry name" value="TIF_eIF4e-like"/>
</dbReference>
<sequence length="379" mass="42605">MTSSSFVKDVAQLRQVLERNNISKEDVGEDVLIALLEQHASDEQRIDFVLLDLQDLLGKELAVGHLGETQEERWKELQAPRFNQHTQDEVLVLKESSLPTTLPCVIDLEQPSTSGQTIVYASPLSSNKRKMSGTSDDNLPKKPAHTYLIDREAEFHQSDCNRQPSDCRCTFVSWIWAQLPDAVKSVRSGKWMLFPSKQNVNEIWEKVKILLAENQLGNGAKVASGESKTYLICLYTYDFQDVRDVFRVLVSIRRNRLSGGYLNYKTDEATSQGLYTTDQAAQSAGFGSAKKKHPDEKVSMYSSPPPLTNNPKGADKDFVQLFLNNIEPDYKKGLVAEIRKDVGSGDLKEIFYNPPQIVQAAPPKKRTNPKSRKPLTNSS</sequence>
<dbReference type="Proteomes" id="UP000789390">
    <property type="component" value="Unassembled WGS sequence"/>
</dbReference>
<evidence type="ECO:0000256" key="2">
    <source>
        <dbReference type="SAM" id="MobiDB-lite"/>
    </source>
</evidence>
<keyword evidence="4" id="KW-1185">Reference proteome</keyword>
<dbReference type="AlphaFoldDB" id="A0A8J2RZQ5"/>
<name>A0A8J2RZQ5_9CRUS</name>
<evidence type="ECO:0000313" key="3">
    <source>
        <dbReference type="EMBL" id="CAH0106478.1"/>
    </source>
</evidence>
<feature type="region of interest" description="Disordered" evidence="2">
    <location>
        <begin position="285"/>
        <end position="312"/>
    </location>
</feature>
<dbReference type="InterPro" id="IPR015034">
    <property type="entry name" value="Bles03"/>
</dbReference>
<dbReference type="Pfam" id="PF08939">
    <property type="entry name" value="Bles03"/>
    <property type="match status" value="1"/>
</dbReference>
<gene>
    <name evidence="3" type="ORF">DGAL_LOCUS9633</name>
</gene>
<organism evidence="3 4">
    <name type="scientific">Daphnia galeata</name>
    <dbReference type="NCBI Taxonomy" id="27404"/>
    <lineage>
        <taxon>Eukaryota</taxon>
        <taxon>Metazoa</taxon>
        <taxon>Ecdysozoa</taxon>
        <taxon>Arthropoda</taxon>
        <taxon>Crustacea</taxon>
        <taxon>Branchiopoda</taxon>
        <taxon>Diplostraca</taxon>
        <taxon>Cladocera</taxon>
        <taxon>Anomopoda</taxon>
        <taxon>Daphniidae</taxon>
        <taxon>Daphnia</taxon>
    </lineage>
</organism>
<evidence type="ECO:0000256" key="1">
    <source>
        <dbReference type="ARBA" id="ARBA00010568"/>
    </source>
</evidence>
<comment type="similarity">
    <text evidence="1">Belongs to the UPF0696 family.</text>
</comment>
<dbReference type="OrthoDB" id="8251268at2759"/>
<proteinExistence type="inferred from homology"/>
<protein>
    <submittedName>
        <fullName evidence="3">Uncharacterized protein</fullName>
    </submittedName>
</protein>
<reference evidence="3" key="1">
    <citation type="submission" date="2021-11" db="EMBL/GenBank/DDBJ databases">
        <authorList>
            <person name="Schell T."/>
        </authorList>
    </citation>
    <scope>NUCLEOTIDE SEQUENCE</scope>
    <source>
        <strain evidence="3">M5</strain>
    </source>
</reference>
<dbReference type="EMBL" id="CAKKLH010000223">
    <property type="protein sequence ID" value="CAH0106478.1"/>
    <property type="molecule type" value="Genomic_DNA"/>
</dbReference>
<dbReference type="Gene3D" id="3.30.760.10">
    <property type="entry name" value="RNA Cap, Translation Initiation Factor Eif4e"/>
    <property type="match status" value="1"/>
</dbReference>